<evidence type="ECO:0008006" key="4">
    <source>
        <dbReference type="Google" id="ProtNLM"/>
    </source>
</evidence>
<gene>
    <name evidence="2" type="ORF">PsYK624_105400</name>
</gene>
<organism evidence="2 3">
    <name type="scientific">Phanerochaete sordida</name>
    <dbReference type="NCBI Taxonomy" id="48140"/>
    <lineage>
        <taxon>Eukaryota</taxon>
        <taxon>Fungi</taxon>
        <taxon>Dikarya</taxon>
        <taxon>Basidiomycota</taxon>
        <taxon>Agaricomycotina</taxon>
        <taxon>Agaricomycetes</taxon>
        <taxon>Polyporales</taxon>
        <taxon>Phanerochaetaceae</taxon>
        <taxon>Phanerochaete</taxon>
    </lineage>
</organism>
<accession>A0A9P3GG79</accession>
<dbReference type="EMBL" id="BPQB01000039">
    <property type="protein sequence ID" value="GJE94371.1"/>
    <property type="molecule type" value="Genomic_DNA"/>
</dbReference>
<dbReference type="InterPro" id="IPR032675">
    <property type="entry name" value="LRR_dom_sf"/>
</dbReference>
<keyword evidence="1" id="KW-0732">Signal</keyword>
<evidence type="ECO:0000313" key="3">
    <source>
        <dbReference type="Proteomes" id="UP000703269"/>
    </source>
</evidence>
<keyword evidence="3" id="KW-1185">Reference proteome</keyword>
<reference evidence="2 3" key="1">
    <citation type="submission" date="2021-08" db="EMBL/GenBank/DDBJ databases">
        <title>Draft Genome Sequence of Phanerochaete sordida strain YK-624.</title>
        <authorList>
            <person name="Mori T."/>
            <person name="Dohra H."/>
            <person name="Suzuki T."/>
            <person name="Kawagishi H."/>
            <person name="Hirai H."/>
        </authorList>
    </citation>
    <scope>NUCLEOTIDE SEQUENCE [LARGE SCALE GENOMIC DNA]</scope>
    <source>
        <strain evidence="2 3">YK-624</strain>
    </source>
</reference>
<dbReference type="SUPFAM" id="SSF52047">
    <property type="entry name" value="RNI-like"/>
    <property type="match status" value="1"/>
</dbReference>
<dbReference type="Gene3D" id="3.80.10.10">
    <property type="entry name" value="Ribonuclease Inhibitor"/>
    <property type="match status" value="1"/>
</dbReference>
<sequence>MDILWAVLPSLSFLMGTLPRDAWSATLPWYHEFTLLRPLDDEEDWALFVANAKRVKHLSMHDEKRGLDTSGLQHQLEAIALQLQRHPILFPSLRSVHISSDVSPVTAVLLGAVFFCSPHLEEYWMATCKCMPIASVLHGLASWRPNIRFIEVHTWPSVPSQIIARFTHLEKLCVSSPLSEEDIFHLSGLHTLLALQISFPHSYRLCDAVQSADAFASLTKLSLYGIRDVTQASSFLAMITLPRLGHLELAFNMSEVIMEPQCSDLLHAIALHVSLEILQLRVYRHNQDDDDEEDEEVDGSISIRPLFNLRKLKILMIDTELLRDAFTDATIAELGRAWPDLDCLDYSPSIRPILSGPLTLDVLAQCAAHFPKLTRLALDVDALLVPAPPPAPLAQQMIEVELTGSLIDQENCAEVAAYIAAVFPQGFVRVNNYPDTSHETLFWTHVKGMLPVLRRMRKELGEQVDHEVEMSK</sequence>
<protein>
    <recommendedName>
        <fullName evidence="4">F-box domain-containing protein</fullName>
    </recommendedName>
</protein>
<feature type="chain" id="PRO_5040160018" description="F-box domain-containing protein" evidence="1">
    <location>
        <begin position="25"/>
        <end position="472"/>
    </location>
</feature>
<feature type="signal peptide" evidence="1">
    <location>
        <begin position="1"/>
        <end position="24"/>
    </location>
</feature>
<comment type="caution">
    <text evidence="2">The sequence shown here is derived from an EMBL/GenBank/DDBJ whole genome shotgun (WGS) entry which is preliminary data.</text>
</comment>
<evidence type="ECO:0000313" key="2">
    <source>
        <dbReference type="EMBL" id="GJE94371.1"/>
    </source>
</evidence>
<proteinExistence type="predicted"/>
<name>A0A9P3GG79_9APHY</name>
<evidence type="ECO:0000256" key="1">
    <source>
        <dbReference type="SAM" id="SignalP"/>
    </source>
</evidence>
<dbReference type="AlphaFoldDB" id="A0A9P3GG79"/>
<dbReference type="Proteomes" id="UP000703269">
    <property type="component" value="Unassembled WGS sequence"/>
</dbReference>